<organism evidence="4 5">
    <name type="scientific">Sphingomonas changbaiensis NBRC 104936</name>
    <dbReference type="NCBI Taxonomy" id="1219043"/>
    <lineage>
        <taxon>Bacteria</taxon>
        <taxon>Pseudomonadati</taxon>
        <taxon>Pseudomonadota</taxon>
        <taxon>Alphaproteobacteria</taxon>
        <taxon>Sphingomonadales</taxon>
        <taxon>Sphingomonadaceae</taxon>
        <taxon>Sphingomonas</taxon>
    </lineage>
</organism>
<dbReference type="EMBL" id="BBWU01000010">
    <property type="protein sequence ID" value="GAO38254.1"/>
    <property type="molecule type" value="Genomic_DNA"/>
</dbReference>
<dbReference type="Pfam" id="PF13517">
    <property type="entry name" value="FG-GAP_3"/>
    <property type="match status" value="1"/>
</dbReference>
<feature type="signal peptide" evidence="2">
    <location>
        <begin position="1"/>
        <end position="21"/>
    </location>
</feature>
<dbReference type="Gene3D" id="2.130.10.130">
    <property type="entry name" value="Integrin alpha, N-terminal"/>
    <property type="match status" value="1"/>
</dbReference>
<dbReference type="InterPro" id="IPR013517">
    <property type="entry name" value="FG-GAP"/>
</dbReference>
<dbReference type="InterPro" id="IPR013424">
    <property type="entry name" value="Ice-binding_C"/>
</dbReference>
<dbReference type="AlphaFoldDB" id="A0A0E9ML42"/>
<evidence type="ECO:0000313" key="5">
    <source>
        <dbReference type="Proteomes" id="UP000033202"/>
    </source>
</evidence>
<reference evidence="4 5" key="1">
    <citation type="submission" date="2015-04" db="EMBL/GenBank/DDBJ databases">
        <title>Whole genome shotgun sequence of Sphingomonas changbaiensis NBRC 104936.</title>
        <authorList>
            <person name="Katano-Makiyama Y."/>
            <person name="Hosoyama A."/>
            <person name="Hashimoto M."/>
            <person name="Noguchi M."/>
            <person name="Tsuchikane K."/>
            <person name="Ohji S."/>
            <person name="Yamazoe A."/>
            <person name="Ichikawa N."/>
            <person name="Kimura A."/>
            <person name="Fujita N."/>
        </authorList>
    </citation>
    <scope>NUCLEOTIDE SEQUENCE [LARGE SCALE GENOMIC DNA]</scope>
    <source>
        <strain evidence="4 5">NBRC 104936</strain>
    </source>
</reference>
<sequence>MSNQFVVSFAAASMAAIPAQAAVNTDHGHKVAGAAFATLSDASPAQIKLYDAGGSFHASLQPFGDLKGGAWVAAGDVNGDGRADIVAGHASGPLVLAFDGNGLKQHLKIEPFGGDYKGGIFVAAGDVNGDGFADIVTGAGQGSEPLVRVFDHKGSITHSFDAFDEGFKGGVRVAAGDVTGDGVAELIVGTGPGGGELKIFDGRSGRGIGSFDPFGSDFKGGLFFTAGQFQGSDALFVSKATEGDGSVFVFDLANLDHKISFTPFGADYKGGVTLGFTTDGTSNTLIVGEAEGGRAGFINVSGRGGASPSFDANPPSTDIFFSPFGDDYLGGISVAGLGPVTVPEPATWMMMLAGFGTAGVTIRRRLRSKGRPANAS</sequence>
<proteinExistence type="predicted"/>
<keyword evidence="5" id="KW-1185">Reference proteome</keyword>
<accession>A0A0E9ML42</accession>
<gene>
    <name evidence="4" type="ORF">SCH01S_10_00640</name>
</gene>
<evidence type="ECO:0000256" key="1">
    <source>
        <dbReference type="ARBA" id="ARBA00022729"/>
    </source>
</evidence>
<protein>
    <recommendedName>
        <fullName evidence="3">Ice-binding protein C-terminal domain-containing protein</fullName>
    </recommendedName>
</protein>
<evidence type="ECO:0000256" key="2">
    <source>
        <dbReference type="SAM" id="SignalP"/>
    </source>
</evidence>
<dbReference type="InterPro" id="IPR028994">
    <property type="entry name" value="Integrin_alpha_N"/>
</dbReference>
<dbReference type="Pfam" id="PF07589">
    <property type="entry name" value="PEP-CTERM"/>
    <property type="match status" value="1"/>
</dbReference>
<feature type="domain" description="Ice-binding protein C-terminal" evidence="3">
    <location>
        <begin position="341"/>
        <end position="365"/>
    </location>
</feature>
<dbReference type="NCBIfam" id="NF035944">
    <property type="entry name" value="PEPxxWA-CTERM"/>
    <property type="match status" value="1"/>
</dbReference>
<dbReference type="NCBIfam" id="TIGR02595">
    <property type="entry name" value="PEP_CTERM"/>
    <property type="match status" value="1"/>
</dbReference>
<feature type="chain" id="PRO_5002429128" description="Ice-binding protein C-terminal domain-containing protein" evidence="2">
    <location>
        <begin position="22"/>
        <end position="376"/>
    </location>
</feature>
<dbReference type="PANTHER" id="PTHR45460">
    <property type="entry name" value="SIMILAR TO CYSTEINE PROTEINASE"/>
    <property type="match status" value="1"/>
</dbReference>
<comment type="caution">
    <text evidence="4">The sequence shown here is derived from an EMBL/GenBank/DDBJ whole genome shotgun (WGS) entry which is preliminary data.</text>
</comment>
<dbReference type="STRING" id="1219043.SCH01S_10_00640"/>
<dbReference type="SUPFAM" id="SSF69318">
    <property type="entry name" value="Integrin alpha N-terminal domain"/>
    <property type="match status" value="1"/>
</dbReference>
<evidence type="ECO:0000313" key="4">
    <source>
        <dbReference type="EMBL" id="GAO38254.1"/>
    </source>
</evidence>
<evidence type="ECO:0000259" key="3">
    <source>
        <dbReference type="Pfam" id="PF07589"/>
    </source>
</evidence>
<keyword evidence="1 2" id="KW-0732">Signal</keyword>
<dbReference type="PANTHER" id="PTHR45460:SF2">
    <property type="entry name" value="ALPHA 1,3 GLUCANASE, GH71 FAMILY (EUROFUNG)"/>
    <property type="match status" value="1"/>
</dbReference>
<dbReference type="Proteomes" id="UP000033202">
    <property type="component" value="Unassembled WGS sequence"/>
</dbReference>
<name>A0A0E9ML42_9SPHN</name>